<dbReference type="STRING" id="490899.DKAM_0013"/>
<dbReference type="KEGG" id="dka:DKAM_0013"/>
<gene>
    <name evidence="1" type="ordered locus">DKAM_0013</name>
</gene>
<evidence type="ECO:0000313" key="1">
    <source>
        <dbReference type="EMBL" id="ACL10342.1"/>
    </source>
</evidence>
<dbReference type="HOGENOM" id="CLU_2044315_0_0_2"/>
<name>B8D371_DESA1</name>
<proteinExistence type="predicted"/>
<reference evidence="1 2" key="1">
    <citation type="journal article" date="2009" name="J. Bacteriol.">
        <title>Complete genome sequence of the anaerobic, protein-degrading hyperthermophilic crenarchaeon Desulfurococcus kamchatkensis.</title>
        <authorList>
            <person name="Ravin N.V."/>
            <person name="Mardanov A.V."/>
            <person name="Beletsky A.V."/>
            <person name="Kublanov I.V."/>
            <person name="Kolganova T.V."/>
            <person name="Lebedinsky A.V."/>
            <person name="Chernyh N.A."/>
            <person name="Bonch-Osmolovskaya E.A."/>
            <person name="Skryabin K.G."/>
        </authorList>
    </citation>
    <scope>NUCLEOTIDE SEQUENCE [LARGE SCALE GENOMIC DNA]</scope>
    <source>
        <strain evidence="2">DSM 18924 / JCM 16383 / VKM B-2413 / 1221n</strain>
    </source>
</reference>
<accession>B8D371</accession>
<dbReference type="GeneID" id="7171499"/>
<dbReference type="eggNOG" id="arCOG06079">
    <property type="taxonomic scope" value="Archaea"/>
</dbReference>
<protein>
    <submittedName>
        <fullName evidence="1">Uncharacterized protein</fullName>
    </submittedName>
</protein>
<dbReference type="Proteomes" id="UP000006903">
    <property type="component" value="Chromosome"/>
</dbReference>
<dbReference type="AlphaFoldDB" id="B8D371"/>
<evidence type="ECO:0000313" key="2">
    <source>
        <dbReference type="Proteomes" id="UP000006903"/>
    </source>
</evidence>
<sequence>MISNLAEFLKRYGFTPVVYDNIIRVFDEELPVYIEIKLDTGKIYTSIGFTNELREVFDEMSSSGEDVEEAVDEALSRLNECALLVKKWAESRNLITIFELREGSAELLSLVEEYMEGLNE</sequence>
<dbReference type="RefSeq" id="WP_012607684.1">
    <property type="nucleotide sequence ID" value="NC_011766.1"/>
</dbReference>
<dbReference type="EMBL" id="CP001140">
    <property type="protein sequence ID" value="ACL10342.1"/>
    <property type="molecule type" value="Genomic_DNA"/>
</dbReference>
<organism evidence="1 2">
    <name type="scientific">Desulfurococcus amylolyticus (strain DSM 18924 / JCM 16383 / VKM B-2413 / 1221n)</name>
    <name type="common">Desulfurococcus kamchatkensis</name>
    <dbReference type="NCBI Taxonomy" id="490899"/>
    <lineage>
        <taxon>Archaea</taxon>
        <taxon>Thermoproteota</taxon>
        <taxon>Thermoprotei</taxon>
        <taxon>Desulfurococcales</taxon>
        <taxon>Desulfurococcaceae</taxon>
        <taxon>Desulfurococcus</taxon>
    </lineage>
</organism>